<accession>A0AC61RID1</accession>
<gene>
    <name evidence="1" type="primary">ribD</name>
    <name evidence="1" type="ORF">E5331_06510</name>
</gene>
<protein>
    <submittedName>
        <fullName evidence="1">Bifunctional diaminohydroxyphosphoribosylaminopyrimidine deaminase/5-amino-6-(5-phosphoribosylamino)uracil reductase RibD</fullName>
        <ecNumber evidence="1">1.1.1.193</ecNumber>
        <ecNumber evidence="1">3.5.4.26</ecNumber>
    </submittedName>
</protein>
<dbReference type="Proteomes" id="UP000306319">
    <property type="component" value="Unassembled WGS sequence"/>
</dbReference>
<keyword evidence="1" id="KW-0560">Oxidoreductase</keyword>
<reference evidence="1" key="1">
    <citation type="submission" date="2019-04" db="EMBL/GenBank/DDBJ databases">
        <title>Microbes associate with the intestines of laboratory mice.</title>
        <authorList>
            <person name="Navarre W."/>
            <person name="Wong E."/>
            <person name="Huang K."/>
            <person name="Tropini C."/>
            <person name="Ng K."/>
            <person name="Yu B."/>
        </authorList>
    </citation>
    <scope>NUCLEOTIDE SEQUENCE</scope>
    <source>
        <strain evidence="1">NM04_E33</strain>
    </source>
</reference>
<dbReference type="EC" id="3.5.4.26" evidence="1"/>
<keyword evidence="2" id="KW-1185">Reference proteome</keyword>
<evidence type="ECO:0000313" key="2">
    <source>
        <dbReference type="Proteomes" id="UP000306319"/>
    </source>
</evidence>
<proteinExistence type="predicted"/>
<evidence type="ECO:0000313" key="1">
    <source>
        <dbReference type="EMBL" id="TGY79319.1"/>
    </source>
</evidence>
<keyword evidence="1" id="KW-0378">Hydrolase</keyword>
<dbReference type="EMBL" id="SRYB01000007">
    <property type="protein sequence ID" value="TGY79319.1"/>
    <property type="molecule type" value="Genomic_DNA"/>
</dbReference>
<organism evidence="1 2">
    <name type="scientific">Lepagella muris</name>
    <dbReference type="NCBI Taxonomy" id="3032870"/>
    <lineage>
        <taxon>Bacteria</taxon>
        <taxon>Pseudomonadati</taxon>
        <taxon>Bacteroidota</taxon>
        <taxon>Bacteroidia</taxon>
        <taxon>Bacteroidales</taxon>
        <taxon>Muribaculaceae</taxon>
        <taxon>Lepagella</taxon>
    </lineage>
</organism>
<dbReference type="EC" id="1.1.1.193" evidence="1"/>
<name>A0AC61RID1_9BACT</name>
<comment type="caution">
    <text evidence="1">The sequence shown here is derived from an EMBL/GenBank/DDBJ whole genome shotgun (WGS) entry which is preliminary data.</text>
</comment>
<sequence length="309" mass="34273">MIEEKYMRRALQLARGGEGRVAPNPMVGAVVVANGRIIGEGFHRTYGGPHAEVNAIASVLPEDRELLSEATIYVTLEPCSHYGKTPPCAKLIIDTGIPHVVVGAPDPNPLVAGRGVRMMREAGIRVDEDVLKDECIALNKRFMTAHTSGRPWIQLKWAESADRRMAGVDEEGRPVPVRLSSPLSSVWMHRERANVEAIMVGANTRRIDNPRLDVRYWGGRNPRVVDCSGEVDCRRLVEDLRKEGVTSLMVEGGAKLLNSFIREGLYDEVRVETSPVVLGEGLRAPALPEDVHLEKTERCRGNIIAFYRR</sequence>